<keyword evidence="4 6" id="KW-0720">Serine protease</keyword>
<evidence type="ECO:0000256" key="7">
    <source>
        <dbReference type="SAM" id="SignalP"/>
    </source>
</evidence>
<evidence type="ECO:0000256" key="5">
    <source>
        <dbReference type="ARBA" id="ARBA00023157"/>
    </source>
</evidence>
<dbReference type="InterPro" id="IPR043504">
    <property type="entry name" value="Peptidase_S1_PA_chymotrypsin"/>
</dbReference>
<keyword evidence="3 6" id="KW-0378">Hydrolase</keyword>
<dbReference type="SMART" id="SM00020">
    <property type="entry name" value="Tryp_SPc"/>
    <property type="match status" value="1"/>
</dbReference>
<dbReference type="InterPro" id="IPR001314">
    <property type="entry name" value="Peptidase_S1A"/>
</dbReference>
<gene>
    <name evidence="9" type="ORF">NQ318_005783</name>
</gene>
<keyword evidence="7" id="KW-0732">Signal</keyword>
<dbReference type="GO" id="GO:0004252">
    <property type="term" value="F:serine-type endopeptidase activity"/>
    <property type="evidence" value="ECO:0007669"/>
    <property type="project" value="InterPro"/>
</dbReference>
<keyword evidence="10" id="KW-1185">Reference proteome</keyword>
<dbReference type="AlphaFoldDB" id="A0AAV8YQI8"/>
<dbReference type="PROSITE" id="PS51257">
    <property type="entry name" value="PROKAR_LIPOPROTEIN"/>
    <property type="match status" value="1"/>
</dbReference>
<evidence type="ECO:0000313" key="10">
    <source>
        <dbReference type="Proteomes" id="UP001162162"/>
    </source>
</evidence>
<evidence type="ECO:0000256" key="3">
    <source>
        <dbReference type="ARBA" id="ARBA00022801"/>
    </source>
</evidence>
<keyword evidence="2 6" id="KW-0645">Protease</keyword>
<name>A0AAV8YQI8_9CUCU</name>
<evidence type="ECO:0000259" key="8">
    <source>
        <dbReference type="PROSITE" id="PS50240"/>
    </source>
</evidence>
<dbReference type="CDD" id="cd00190">
    <property type="entry name" value="Tryp_SPc"/>
    <property type="match status" value="1"/>
</dbReference>
<dbReference type="PANTHER" id="PTHR24260:SF134">
    <property type="entry name" value="AT07769P-RELATED"/>
    <property type="match status" value="1"/>
</dbReference>
<evidence type="ECO:0000313" key="9">
    <source>
        <dbReference type="EMBL" id="KAJ8954188.1"/>
    </source>
</evidence>
<dbReference type="InterPro" id="IPR001254">
    <property type="entry name" value="Trypsin_dom"/>
</dbReference>
<dbReference type="InterPro" id="IPR051333">
    <property type="entry name" value="CLIP_Serine_Protease"/>
</dbReference>
<feature type="domain" description="Peptidase S1" evidence="8">
    <location>
        <begin position="57"/>
        <end position="294"/>
    </location>
</feature>
<evidence type="ECO:0000256" key="4">
    <source>
        <dbReference type="ARBA" id="ARBA00022825"/>
    </source>
</evidence>
<evidence type="ECO:0000256" key="6">
    <source>
        <dbReference type="RuleBase" id="RU363034"/>
    </source>
</evidence>
<protein>
    <recommendedName>
        <fullName evidence="8">Peptidase S1 domain-containing protein</fullName>
    </recommendedName>
</protein>
<dbReference type="PROSITE" id="PS50240">
    <property type="entry name" value="TRYPSIN_DOM"/>
    <property type="match status" value="1"/>
</dbReference>
<feature type="chain" id="PRO_5043956271" description="Peptidase S1 domain-containing protein" evidence="7">
    <location>
        <begin position="25"/>
        <end position="297"/>
    </location>
</feature>
<proteinExistence type="predicted"/>
<accession>A0AAV8YQI8</accession>
<dbReference type="Proteomes" id="UP001162162">
    <property type="component" value="Unassembled WGS sequence"/>
</dbReference>
<sequence>MLHNQRVMFLLYWTVIAVFGLSCAQHISKDQFSQAATLNDGFFVHPNARGGAIDGRLIGGSEAPAHAFPYQVGLYCTSATRTTFCGGSLVSKNYILTAAHCVEKALTVEIILGAQQILETEETQQLRTSSEFIVHEDWDEEALINDIAFVKLSEPVEENDYSMLPQPVVFLHSFSLNVNDLAGNITGWGRIFANQEGVTPILRFLESDILSNDACKSVLPSYEAVIRSTHLCISGRSSDNVNVGTCNGDSGGPLVVDGVQVGLVSFGYKDCEEGMPSVFTRLTEFTDWIRANSDVDI</sequence>
<dbReference type="InterPro" id="IPR018114">
    <property type="entry name" value="TRYPSIN_HIS"/>
</dbReference>
<dbReference type="PROSITE" id="PS00135">
    <property type="entry name" value="TRYPSIN_SER"/>
    <property type="match status" value="1"/>
</dbReference>
<comment type="subcellular location">
    <subcellularLocation>
        <location evidence="1">Secreted</location>
        <location evidence="1">Extracellular space</location>
    </subcellularLocation>
</comment>
<dbReference type="PANTHER" id="PTHR24260">
    <property type="match status" value="1"/>
</dbReference>
<dbReference type="InterPro" id="IPR033116">
    <property type="entry name" value="TRYPSIN_SER"/>
</dbReference>
<dbReference type="FunFam" id="2.40.10.10:FF:000036">
    <property type="entry name" value="Trypsin beta"/>
    <property type="match status" value="1"/>
</dbReference>
<evidence type="ECO:0000256" key="1">
    <source>
        <dbReference type="ARBA" id="ARBA00004239"/>
    </source>
</evidence>
<dbReference type="SUPFAM" id="SSF50494">
    <property type="entry name" value="Trypsin-like serine proteases"/>
    <property type="match status" value="1"/>
</dbReference>
<comment type="caution">
    <text evidence="9">The sequence shown here is derived from an EMBL/GenBank/DDBJ whole genome shotgun (WGS) entry which is preliminary data.</text>
</comment>
<reference evidence="9" key="1">
    <citation type="journal article" date="2023" name="Insect Mol. Biol.">
        <title>Genome sequencing provides insights into the evolution of gene families encoding plant cell wall-degrading enzymes in longhorned beetles.</title>
        <authorList>
            <person name="Shin N.R."/>
            <person name="Okamura Y."/>
            <person name="Kirsch R."/>
            <person name="Pauchet Y."/>
        </authorList>
    </citation>
    <scope>NUCLEOTIDE SEQUENCE</scope>
    <source>
        <strain evidence="9">AMC_N1</strain>
    </source>
</reference>
<dbReference type="EMBL" id="JAPWTK010000050">
    <property type="protein sequence ID" value="KAJ8954188.1"/>
    <property type="molecule type" value="Genomic_DNA"/>
</dbReference>
<dbReference type="InterPro" id="IPR009003">
    <property type="entry name" value="Peptidase_S1_PA"/>
</dbReference>
<dbReference type="PRINTS" id="PR00722">
    <property type="entry name" value="CHYMOTRYPSIN"/>
</dbReference>
<dbReference type="FunFam" id="2.40.10.10:FF:000004">
    <property type="entry name" value="Tryptase gamma 1"/>
    <property type="match status" value="1"/>
</dbReference>
<dbReference type="GO" id="GO:0005576">
    <property type="term" value="C:extracellular region"/>
    <property type="evidence" value="ECO:0007669"/>
    <property type="project" value="UniProtKB-SubCell"/>
</dbReference>
<organism evidence="9 10">
    <name type="scientific">Aromia moschata</name>
    <dbReference type="NCBI Taxonomy" id="1265417"/>
    <lineage>
        <taxon>Eukaryota</taxon>
        <taxon>Metazoa</taxon>
        <taxon>Ecdysozoa</taxon>
        <taxon>Arthropoda</taxon>
        <taxon>Hexapoda</taxon>
        <taxon>Insecta</taxon>
        <taxon>Pterygota</taxon>
        <taxon>Neoptera</taxon>
        <taxon>Endopterygota</taxon>
        <taxon>Coleoptera</taxon>
        <taxon>Polyphaga</taxon>
        <taxon>Cucujiformia</taxon>
        <taxon>Chrysomeloidea</taxon>
        <taxon>Cerambycidae</taxon>
        <taxon>Cerambycinae</taxon>
        <taxon>Callichromatini</taxon>
        <taxon>Aromia</taxon>
    </lineage>
</organism>
<dbReference type="PROSITE" id="PS00134">
    <property type="entry name" value="TRYPSIN_HIS"/>
    <property type="match status" value="1"/>
</dbReference>
<dbReference type="Gene3D" id="2.40.10.10">
    <property type="entry name" value="Trypsin-like serine proteases"/>
    <property type="match status" value="2"/>
</dbReference>
<feature type="signal peptide" evidence="7">
    <location>
        <begin position="1"/>
        <end position="24"/>
    </location>
</feature>
<evidence type="ECO:0000256" key="2">
    <source>
        <dbReference type="ARBA" id="ARBA00022670"/>
    </source>
</evidence>
<dbReference type="Pfam" id="PF00089">
    <property type="entry name" value="Trypsin"/>
    <property type="match status" value="1"/>
</dbReference>
<keyword evidence="5" id="KW-1015">Disulfide bond</keyword>
<dbReference type="GO" id="GO:0006508">
    <property type="term" value="P:proteolysis"/>
    <property type="evidence" value="ECO:0007669"/>
    <property type="project" value="UniProtKB-KW"/>
</dbReference>